<evidence type="ECO:0000313" key="1">
    <source>
        <dbReference type="EMBL" id="CKA87630.1"/>
    </source>
</evidence>
<proteinExistence type="predicted"/>
<dbReference type="RefSeq" id="WP_050261437.1">
    <property type="nucleotide sequence ID" value="NZ_CMJT01000006.1"/>
</dbReference>
<protein>
    <submittedName>
        <fullName evidence="1">Uncharacterized protein</fullName>
    </submittedName>
</protein>
<reference evidence="2" key="1">
    <citation type="submission" date="2015-03" db="EMBL/GenBank/DDBJ databases">
        <authorList>
            <consortium name="Pathogen Informatics"/>
        </authorList>
    </citation>
    <scope>NUCLEOTIDE SEQUENCE [LARGE SCALE GENOMIC DNA]</scope>
    <source>
        <strain evidence="2">SMRU2248</strain>
    </source>
</reference>
<evidence type="ECO:0000313" key="2">
    <source>
        <dbReference type="Proteomes" id="UP000041827"/>
    </source>
</evidence>
<sequence length="59" mass="7030">MTVILGLLFLFLMSWWVISIVNSQKPRKNETFIGYIQRYDIDGNGYQSELWEVTEEEDL</sequence>
<dbReference type="Proteomes" id="UP000041827">
    <property type="component" value="Unassembled WGS sequence"/>
</dbReference>
<dbReference type="AlphaFoldDB" id="A0A0T8U689"/>
<dbReference type="EMBL" id="CMJT01000006">
    <property type="protein sequence ID" value="CKA87630.1"/>
    <property type="molecule type" value="Genomic_DNA"/>
</dbReference>
<organism evidence="1 2">
    <name type="scientific">Streptococcus pseudopneumoniae</name>
    <dbReference type="NCBI Taxonomy" id="257758"/>
    <lineage>
        <taxon>Bacteria</taxon>
        <taxon>Bacillati</taxon>
        <taxon>Bacillota</taxon>
        <taxon>Bacilli</taxon>
        <taxon>Lactobacillales</taxon>
        <taxon>Streptococcaceae</taxon>
        <taxon>Streptococcus</taxon>
    </lineage>
</organism>
<name>A0A0T8U689_9STRE</name>
<gene>
    <name evidence="1" type="ORF">ERS021757_00808</name>
</gene>
<accession>A0A0T8U689</accession>